<evidence type="ECO:0000313" key="2">
    <source>
        <dbReference type="Proteomes" id="UP000757232"/>
    </source>
</evidence>
<organism evidence="1 2">
    <name type="scientific">Sanghuangporus baumii</name>
    <name type="common">Phellinus baumii</name>
    <dbReference type="NCBI Taxonomy" id="108892"/>
    <lineage>
        <taxon>Eukaryota</taxon>
        <taxon>Fungi</taxon>
        <taxon>Dikarya</taxon>
        <taxon>Basidiomycota</taxon>
        <taxon>Agaricomycotina</taxon>
        <taxon>Agaricomycetes</taxon>
        <taxon>Hymenochaetales</taxon>
        <taxon>Hymenochaetaceae</taxon>
        <taxon>Sanghuangporus</taxon>
    </lineage>
</organism>
<accession>A0A9Q5I470</accession>
<comment type="caution">
    <text evidence="1">The sequence shown here is derived from an EMBL/GenBank/DDBJ whole genome shotgun (WGS) entry which is preliminary data.</text>
</comment>
<keyword evidence="2" id="KW-1185">Reference proteome</keyword>
<protein>
    <submittedName>
        <fullName evidence="1">Uncharacterized protein</fullName>
    </submittedName>
</protein>
<name>A0A9Q5I470_SANBA</name>
<dbReference type="Proteomes" id="UP000757232">
    <property type="component" value="Unassembled WGS sequence"/>
</dbReference>
<reference evidence="1" key="1">
    <citation type="submission" date="2016-06" db="EMBL/GenBank/DDBJ databases">
        <title>Draft Genome sequence of the fungus Inonotus baumii.</title>
        <authorList>
            <person name="Zhu H."/>
            <person name="Lin W."/>
        </authorList>
    </citation>
    <scope>NUCLEOTIDE SEQUENCE</scope>
    <source>
        <strain evidence="1">821</strain>
    </source>
</reference>
<dbReference type="EMBL" id="LNZH02000088">
    <property type="protein sequence ID" value="OCB91433.1"/>
    <property type="molecule type" value="Genomic_DNA"/>
</dbReference>
<sequence>MTSERLFAFDMLAHEVGQTAIPPGNGFSSSQPFSKSNDPTWLTTPFLYQETAQDHATFRRQQQHVSTSSSLHGVSLDEQSTSLSSYASRTTTPIPKDIAISRTINETSRETRSNFNMYRHARDGRKVIIGPMPVRAFLDEFLPPAPVGKPIPKPVGAFAKVPRRPKNEKAIYDPLIEAINSGKRCPSISFCSTADVPEDPSSPNFRPSICGYSHRDMQQLSRETEGPNLGLAETFFVVKKGHDPFCDSHTHSESSYKSFFAFENRDYEKEKDVDSGRNEKRNLGECVAYAVKACLRQHRVSSLDSLWTFGSNVSTGIVHRQFQTYSPPSQYHKGKLGICSDLSEEQLQ</sequence>
<dbReference type="AlphaFoldDB" id="A0A9Q5I470"/>
<evidence type="ECO:0000313" key="1">
    <source>
        <dbReference type="EMBL" id="OCB91433.1"/>
    </source>
</evidence>
<gene>
    <name evidence="1" type="ORF">A7U60_g1311</name>
</gene>
<dbReference type="OrthoDB" id="3265188at2759"/>
<proteinExistence type="predicted"/>